<keyword evidence="5" id="KW-0547">Nucleotide-binding</keyword>
<dbReference type="EMBL" id="ACZK01000008">
    <property type="protein sequence ID" value="EHG24392.1"/>
    <property type="molecule type" value="Genomic_DNA"/>
</dbReference>
<feature type="domain" description="AAA+ ATPase" evidence="7">
    <location>
        <begin position="37"/>
        <end position="154"/>
    </location>
</feature>
<evidence type="ECO:0000256" key="3">
    <source>
        <dbReference type="ARBA" id="ARBA00020776"/>
    </source>
</evidence>
<evidence type="ECO:0000256" key="5">
    <source>
        <dbReference type="ARBA" id="ARBA00022741"/>
    </source>
</evidence>
<dbReference type="GO" id="GO:0006261">
    <property type="term" value="P:DNA-templated DNA replication"/>
    <property type="evidence" value="ECO:0007669"/>
    <property type="project" value="TreeGrafter"/>
</dbReference>
<dbReference type="AlphaFoldDB" id="G5G9H8"/>
<name>G5G9H8_9BACT</name>
<comment type="function">
    <text evidence="1">DNA-dependent ATPase that plays important roles in cellular responses to stalled DNA replication processes.</text>
</comment>
<dbReference type="CDD" id="cd18139">
    <property type="entry name" value="HLD_clamp_RarA"/>
    <property type="match status" value="1"/>
</dbReference>
<protein>
    <recommendedName>
        <fullName evidence="3">Replication-associated recombination protein A</fullName>
    </recommendedName>
</protein>
<evidence type="ECO:0000313" key="9">
    <source>
        <dbReference type="Proteomes" id="UP000015993"/>
    </source>
</evidence>
<dbReference type="InterPro" id="IPR003959">
    <property type="entry name" value="ATPase_AAA_core"/>
</dbReference>
<accession>G5G9H8</accession>
<keyword evidence="9" id="KW-1185">Reference proteome</keyword>
<dbReference type="InterPro" id="IPR008921">
    <property type="entry name" value="DNA_pol3_clamp-load_cplx_C"/>
</dbReference>
<keyword evidence="4" id="KW-0235">DNA replication</keyword>
<dbReference type="InterPro" id="IPR003593">
    <property type="entry name" value="AAA+_ATPase"/>
</dbReference>
<dbReference type="Pfam" id="PF00004">
    <property type="entry name" value="AAA"/>
    <property type="match status" value="1"/>
</dbReference>
<organism evidence="8 9">
    <name type="scientific">Alloprevotella rava F0323</name>
    <dbReference type="NCBI Taxonomy" id="679199"/>
    <lineage>
        <taxon>Bacteria</taxon>
        <taxon>Pseudomonadati</taxon>
        <taxon>Bacteroidota</taxon>
        <taxon>Bacteroidia</taxon>
        <taxon>Bacteroidales</taxon>
        <taxon>Prevotellaceae</taxon>
        <taxon>Alloprevotella</taxon>
    </lineage>
</organism>
<dbReference type="SUPFAM" id="SSF52540">
    <property type="entry name" value="P-loop containing nucleoside triphosphate hydrolases"/>
    <property type="match status" value="1"/>
</dbReference>
<dbReference type="GO" id="GO:0003677">
    <property type="term" value="F:DNA binding"/>
    <property type="evidence" value="ECO:0007669"/>
    <property type="project" value="InterPro"/>
</dbReference>
<keyword evidence="6" id="KW-0067">ATP-binding</keyword>
<dbReference type="HOGENOM" id="CLU_017985_0_3_10"/>
<comment type="similarity">
    <text evidence="2">Belongs to the AAA ATPase family. RarA/MGS1/WRNIP1 subfamily.</text>
</comment>
<dbReference type="InterPro" id="IPR051314">
    <property type="entry name" value="AAA_ATPase_RarA/MGS1/WRNIP1"/>
</dbReference>
<evidence type="ECO:0000313" key="8">
    <source>
        <dbReference type="EMBL" id="EHG24392.1"/>
    </source>
</evidence>
<evidence type="ECO:0000256" key="4">
    <source>
        <dbReference type="ARBA" id="ARBA00022705"/>
    </source>
</evidence>
<dbReference type="GO" id="GO:0008047">
    <property type="term" value="F:enzyme activator activity"/>
    <property type="evidence" value="ECO:0007669"/>
    <property type="project" value="TreeGrafter"/>
</dbReference>
<evidence type="ECO:0000256" key="2">
    <source>
        <dbReference type="ARBA" id="ARBA00008959"/>
    </source>
</evidence>
<dbReference type="FunFam" id="3.40.50.300:FF:000137">
    <property type="entry name" value="Replication-associated recombination protein A"/>
    <property type="match status" value="1"/>
</dbReference>
<evidence type="ECO:0000256" key="1">
    <source>
        <dbReference type="ARBA" id="ARBA00002393"/>
    </source>
</evidence>
<dbReference type="CDD" id="cd00009">
    <property type="entry name" value="AAA"/>
    <property type="match status" value="1"/>
</dbReference>
<dbReference type="GO" id="GO:0017116">
    <property type="term" value="F:single-stranded DNA helicase activity"/>
    <property type="evidence" value="ECO:0007669"/>
    <property type="project" value="TreeGrafter"/>
</dbReference>
<dbReference type="PANTHER" id="PTHR13779">
    <property type="entry name" value="WERNER HELICASE-INTERACTING PROTEIN 1 FAMILY MEMBER"/>
    <property type="match status" value="1"/>
</dbReference>
<dbReference type="eggNOG" id="COG2256">
    <property type="taxonomic scope" value="Bacteria"/>
</dbReference>
<dbReference type="SMART" id="SM00382">
    <property type="entry name" value="AAA"/>
    <property type="match status" value="1"/>
</dbReference>
<dbReference type="InterPro" id="IPR027417">
    <property type="entry name" value="P-loop_NTPase"/>
</dbReference>
<dbReference type="GO" id="GO:0016887">
    <property type="term" value="F:ATP hydrolysis activity"/>
    <property type="evidence" value="ECO:0007669"/>
    <property type="project" value="InterPro"/>
</dbReference>
<dbReference type="InterPro" id="IPR032423">
    <property type="entry name" value="AAA_assoc_2"/>
</dbReference>
<proteinExistence type="inferred from homology"/>
<dbReference type="FunFam" id="1.20.272.10:FF:000001">
    <property type="entry name" value="Putative AAA family ATPase"/>
    <property type="match status" value="1"/>
</dbReference>
<dbReference type="Gene3D" id="1.10.8.60">
    <property type="match status" value="1"/>
</dbReference>
<dbReference type="PATRIC" id="fig|679199.3.peg.238"/>
<dbReference type="InterPro" id="IPR021886">
    <property type="entry name" value="MgsA_C"/>
</dbReference>
<dbReference type="PANTHER" id="PTHR13779:SF7">
    <property type="entry name" value="ATPASE WRNIP1"/>
    <property type="match status" value="1"/>
</dbReference>
<dbReference type="FunFam" id="1.10.3710.10:FF:000004">
    <property type="entry name" value="Putative ATPase, AAA family"/>
    <property type="match status" value="1"/>
</dbReference>
<dbReference type="Pfam" id="PF16193">
    <property type="entry name" value="AAA_assoc_2"/>
    <property type="match status" value="1"/>
</dbReference>
<dbReference type="GO" id="GO:0000731">
    <property type="term" value="P:DNA synthesis involved in DNA repair"/>
    <property type="evidence" value="ECO:0007669"/>
    <property type="project" value="TreeGrafter"/>
</dbReference>
<dbReference type="RefSeq" id="WP_009346640.1">
    <property type="nucleotide sequence ID" value="NZ_JH376827.1"/>
</dbReference>
<comment type="caution">
    <text evidence="8">The sequence shown here is derived from an EMBL/GenBank/DDBJ whole genome shotgun (WGS) entry which is preliminary data.</text>
</comment>
<sequence>MKPLAERLRPTTLDNYIGQKHLVGQGAILRQMVEAGHIASFILWGPPGVGKTTLAKIIANKIDVAFYTLSAVSSGVKDVRDVIESAKKNRFFGGQSPILFIDEIHRFSKSQQDSLLAAVEQGDITLIGATTENPSFEVIRPLLSRCQVYVLQSLSQEELLQLIHQALQTDSYLQDLDVELQETDALLRYSGGDARKLLNILDLVTSSAQPHEKVIINNKVIEERLQQNPLAYDKDGEMHYDIISAFIKSIRGSDPDAAIYWLARMIAGGEDPKFIARRLVISASEDIGLANPNALLIANAAFDAVAKIGWPEGRIPLAEATIYLANSPKSNSAYLAVDAAIAKVRETGNCPVPLPIRNAPTQLMAELGYHDGYIYPHDFPHHFAAQQYLPDALKSEQFWHPADNLQEEKQRERLNNLWKNRKW</sequence>
<evidence type="ECO:0000256" key="6">
    <source>
        <dbReference type="ARBA" id="ARBA00022840"/>
    </source>
</evidence>
<dbReference type="Proteomes" id="UP000015993">
    <property type="component" value="Unassembled WGS sequence"/>
</dbReference>
<dbReference type="Gene3D" id="3.40.50.300">
    <property type="entry name" value="P-loop containing nucleotide triphosphate hydrolases"/>
    <property type="match status" value="1"/>
</dbReference>
<dbReference type="GO" id="GO:0005524">
    <property type="term" value="F:ATP binding"/>
    <property type="evidence" value="ECO:0007669"/>
    <property type="project" value="UniProtKB-KW"/>
</dbReference>
<dbReference type="OrthoDB" id="9778364at2"/>
<dbReference type="STRING" id="679199.HMPREF9332_00229"/>
<reference evidence="8 9" key="1">
    <citation type="submission" date="2011-08" db="EMBL/GenBank/DDBJ databases">
        <title>The Genome Sequence of Prevotella sp. oral taxon 302 str. F0323.</title>
        <authorList>
            <consortium name="The Broad Institute Genome Sequencing Platform"/>
            <person name="Earl A."/>
            <person name="Ward D."/>
            <person name="Feldgarden M."/>
            <person name="Gevers D."/>
            <person name="Izard J."/>
            <person name="Blanton J.M."/>
            <person name="Baranova O.V."/>
            <person name="Tanner A.C."/>
            <person name="Dewhirst F.E."/>
            <person name="Young S.K."/>
            <person name="Zeng Q."/>
            <person name="Gargeya S."/>
            <person name="Fitzgerald M."/>
            <person name="Haas B."/>
            <person name="Abouelleil A."/>
            <person name="Alvarado L."/>
            <person name="Arachchi H.M."/>
            <person name="Berlin A."/>
            <person name="Brown A."/>
            <person name="Chapman S.B."/>
            <person name="Chen Z."/>
            <person name="Dunbar C."/>
            <person name="Freedman E."/>
            <person name="Gearin G."/>
            <person name="Gellesch M."/>
            <person name="Goldberg J."/>
            <person name="Griggs A."/>
            <person name="Gujja S."/>
            <person name="Heiman D."/>
            <person name="Howarth C."/>
            <person name="Larson L."/>
            <person name="Lui A."/>
            <person name="MacDonald P.J.P."/>
            <person name="Montmayeur A."/>
            <person name="Murphy C."/>
            <person name="Neiman D."/>
            <person name="Pearson M."/>
            <person name="Priest M."/>
            <person name="Roberts A."/>
            <person name="Saif S."/>
            <person name="Shea T."/>
            <person name="Shenoy N."/>
            <person name="Sisk P."/>
            <person name="Stolte C."/>
            <person name="Sykes S."/>
            <person name="Wortman J."/>
            <person name="Nusbaum C."/>
            <person name="Birren B."/>
        </authorList>
    </citation>
    <scope>NUCLEOTIDE SEQUENCE [LARGE SCALE GENOMIC DNA]</scope>
    <source>
        <strain evidence="8 9">F0323</strain>
    </source>
</reference>
<gene>
    <name evidence="8" type="ORF">HMPREF9332_00229</name>
</gene>
<dbReference type="Gene3D" id="1.20.272.10">
    <property type="match status" value="1"/>
</dbReference>
<dbReference type="Pfam" id="PF12002">
    <property type="entry name" value="MgsA_C"/>
    <property type="match status" value="1"/>
</dbReference>
<evidence type="ECO:0000259" key="7">
    <source>
        <dbReference type="SMART" id="SM00382"/>
    </source>
</evidence>
<dbReference type="SUPFAM" id="SSF48019">
    <property type="entry name" value="post-AAA+ oligomerization domain-like"/>
    <property type="match status" value="1"/>
</dbReference>
<dbReference type="Gene3D" id="1.10.3710.10">
    <property type="entry name" value="DNA polymerase III clamp loader subunits, C-terminal domain"/>
    <property type="match status" value="1"/>
</dbReference>